<comment type="caution">
    <text evidence="2">The sequence shown here is derived from an EMBL/GenBank/DDBJ whole genome shotgun (WGS) entry which is preliminary data.</text>
</comment>
<organism evidence="2 3">
    <name type="scientific">Portunus trituberculatus</name>
    <name type="common">Swimming crab</name>
    <name type="synonym">Neptunus trituberculatus</name>
    <dbReference type="NCBI Taxonomy" id="210409"/>
    <lineage>
        <taxon>Eukaryota</taxon>
        <taxon>Metazoa</taxon>
        <taxon>Ecdysozoa</taxon>
        <taxon>Arthropoda</taxon>
        <taxon>Crustacea</taxon>
        <taxon>Multicrustacea</taxon>
        <taxon>Malacostraca</taxon>
        <taxon>Eumalacostraca</taxon>
        <taxon>Eucarida</taxon>
        <taxon>Decapoda</taxon>
        <taxon>Pleocyemata</taxon>
        <taxon>Brachyura</taxon>
        <taxon>Eubrachyura</taxon>
        <taxon>Portunoidea</taxon>
        <taxon>Portunidae</taxon>
        <taxon>Portuninae</taxon>
        <taxon>Portunus</taxon>
    </lineage>
</organism>
<evidence type="ECO:0000313" key="2">
    <source>
        <dbReference type="EMBL" id="MPC39853.1"/>
    </source>
</evidence>
<accession>A0A5B7F437</accession>
<name>A0A5B7F437_PORTR</name>
<sequence length="147" mass="16044">MSAVTRFKQSISHGKERKAHQSSPASAWATPRSVLTCTTYVCLVTPSALGVGLPLRPWNISCFNVPTLPLSTYCTTLPALRPGHHNTRPAHPPGGLRRPTLLASCCPSPYLCLLEEDRPATTPVIPTQDYLRAHKDPKEAMKIYGSL</sequence>
<evidence type="ECO:0000313" key="3">
    <source>
        <dbReference type="Proteomes" id="UP000324222"/>
    </source>
</evidence>
<reference evidence="2 3" key="1">
    <citation type="submission" date="2019-05" db="EMBL/GenBank/DDBJ databases">
        <title>Another draft genome of Portunus trituberculatus and its Hox gene families provides insights of decapod evolution.</title>
        <authorList>
            <person name="Jeong J.-H."/>
            <person name="Song I."/>
            <person name="Kim S."/>
            <person name="Choi T."/>
            <person name="Kim D."/>
            <person name="Ryu S."/>
            <person name="Kim W."/>
        </authorList>
    </citation>
    <scope>NUCLEOTIDE SEQUENCE [LARGE SCALE GENOMIC DNA]</scope>
    <source>
        <tissue evidence="2">Muscle</tissue>
    </source>
</reference>
<dbReference type="EMBL" id="VSRR010004498">
    <property type="protein sequence ID" value="MPC39853.1"/>
    <property type="molecule type" value="Genomic_DNA"/>
</dbReference>
<dbReference type="AlphaFoldDB" id="A0A5B7F437"/>
<gene>
    <name evidence="2" type="ORF">E2C01_033403</name>
</gene>
<feature type="region of interest" description="Disordered" evidence="1">
    <location>
        <begin position="1"/>
        <end position="25"/>
    </location>
</feature>
<evidence type="ECO:0000256" key="1">
    <source>
        <dbReference type="SAM" id="MobiDB-lite"/>
    </source>
</evidence>
<keyword evidence="3" id="KW-1185">Reference proteome</keyword>
<proteinExistence type="predicted"/>
<dbReference type="Proteomes" id="UP000324222">
    <property type="component" value="Unassembled WGS sequence"/>
</dbReference>
<protein>
    <submittedName>
        <fullName evidence="2">Uncharacterized protein</fullName>
    </submittedName>
</protein>